<name>A0A2M4CEE2_9DIPT</name>
<feature type="region of interest" description="Disordered" evidence="1">
    <location>
        <begin position="29"/>
        <end position="69"/>
    </location>
</feature>
<proteinExistence type="predicted"/>
<evidence type="ECO:0000313" key="3">
    <source>
        <dbReference type="EMBL" id="MBW63707.1"/>
    </source>
</evidence>
<dbReference type="AlphaFoldDB" id="A0A2M4CEE2"/>
<protein>
    <submittedName>
        <fullName evidence="3">Putative secreted protein</fullName>
    </submittedName>
</protein>
<sequence length="69" mass="7929">MGFPPPFQMSSCTALLMRVVSWCVRLEGLGRGGGPRSIKPRHGGRGGHQCAAFHRMWRRRRRQKKRRGK</sequence>
<feature type="signal peptide" evidence="2">
    <location>
        <begin position="1"/>
        <end position="23"/>
    </location>
</feature>
<organism evidence="3">
    <name type="scientific">Anopheles marajoara</name>
    <dbReference type="NCBI Taxonomy" id="58244"/>
    <lineage>
        <taxon>Eukaryota</taxon>
        <taxon>Metazoa</taxon>
        <taxon>Ecdysozoa</taxon>
        <taxon>Arthropoda</taxon>
        <taxon>Hexapoda</taxon>
        <taxon>Insecta</taxon>
        <taxon>Pterygota</taxon>
        <taxon>Neoptera</taxon>
        <taxon>Endopterygota</taxon>
        <taxon>Diptera</taxon>
        <taxon>Nematocera</taxon>
        <taxon>Culicoidea</taxon>
        <taxon>Culicidae</taxon>
        <taxon>Anophelinae</taxon>
        <taxon>Anopheles</taxon>
    </lineage>
</organism>
<feature type="chain" id="PRO_5014779239" evidence="2">
    <location>
        <begin position="24"/>
        <end position="69"/>
    </location>
</feature>
<evidence type="ECO:0000256" key="1">
    <source>
        <dbReference type="SAM" id="MobiDB-lite"/>
    </source>
</evidence>
<evidence type="ECO:0000256" key="2">
    <source>
        <dbReference type="SAM" id="SignalP"/>
    </source>
</evidence>
<dbReference type="EMBL" id="GGFJ01014566">
    <property type="protein sequence ID" value="MBW63707.1"/>
    <property type="molecule type" value="Transcribed_RNA"/>
</dbReference>
<reference evidence="3" key="1">
    <citation type="submission" date="2018-01" db="EMBL/GenBank/DDBJ databases">
        <title>An insight into the sialome of Amazonian anophelines.</title>
        <authorList>
            <person name="Ribeiro J.M."/>
            <person name="Scarpassa V."/>
            <person name="Calvo E."/>
        </authorList>
    </citation>
    <scope>NUCLEOTIDE SEQUENCE</scope>
    <source>
        <tissue evidence="3">Salivary glands</tissue>
    </source>
</reference>
<feature type="compositionally biased region" description="Basic residues" evidence="1">
    <location>
        <begin position="55"/>
        <end position="69"/>
    </location>
</feature>
<keyword evidence="2" id="KW-0732">Signal</keyword>
<accession>A0A2M4CEE2</accession>